<dbReference type="AlphaFoldDB" id="A0AAW7MLS8"/>
<evidence type="ECO:0000313" key="5">
    <source>
        <dbReference type="Proteomes" id="UP001172791"/>
    </source>
</evidence>
<dbReference type="EMBL" id="QAIC01000037">
    <property type="protein sequence ID" value="MDN4573649.1"/>
    <property type="molecule type" value="Genomic_DNA"/>
</dbReference>
<feature type="compositionally biased region" description="Basic and acidic residues" evidence="1">
    <location>
        <begin position="201"/>
        <end position="211"/>
    </location>
</feature>
<dbReference type="RefSeq" id="WP_301234513.1">
    <property type="nucleotide sequence ID" value="NZ_QAIC01000037.1"/>
</dbReference>
<comment type="caution">
    <text evidence="2">The sequence shown here is derived from an EMBL/GenBank/DDBJ whole genome shotgun (WGS) entry which is preliminary data.</text>
</comment>
<evidence type="ECO:0000313" key="4">
    <source>
        <dbReference type="Proteomes" id="UP001172788"/>
    </source>
</evidence>
<sequence>MLDERIFDFNDVEAMGTALVFGDLMWATVPEPWRRKYAASTLHWFTVASGESSAENAFEAHVRTAIDSLARPGDKTEEVLTDRIAHADRVYAAFVAERAGRPKVGPLFSPLEACWLVLVDAGPALLDPMQRQAAIEAGLEHPRSPLCARWYIDHPDRETQYCPGPLRDEAVALIDRYLLARRETESAALDGAGDEVMAEAGHTEPASRARL</sequence>
<organism evidence="2 5">
    <name type="scientific">Pandoraea cepalis</name>
    <dbReference type="NCBI Taxonomy" id="2508294"/>
    <lineage>
        <taxon>Bacteria</taxon>
        <taxon>Pseudomonadati</taxon>
        <taxon>Pseudomonadota</taxon>
        <taxon>Betaproteobacteria</taxon>
        <taxon>Burkholderiales</taxon>
        <taxon>Burkholderiaceae</taxon>
        <taxon>Pandoraea</taxon>
    </lineage>
</organism>
<proteinExistence type="predicted"/>
<keyword evidence="4" id="KW-1185">Reference proteome</keyword>
<name>A0AAW7MLS8_9BURK</name>
<evidence type="ECO:0000256" key="1">
    <source>
        <dbReference type="SAM" id="MobiDB-lite"/>
    </source>
</evidence>
<dbReference type="EMBL" id="QAID01000035">
    <property type="protein sequence ID" value="MDN4578191.1"/>
    <property type="molecule type" value="Genomic_DNA"/>
</dbReference>
<dbReference type="Proteomes" id="UP001172791">
    <property type="component" value="Unassembled WGS sequence"/>
</dbReference>
<accession>A0AAW7MLS8</accession>
<evidence type="ECO:0000313" key="3">
    <source>
        <dbReference type="EMBL" id="MDN4578191.1"/>
    </source>
</evidence>
<gene>
    <name evidence="2" type="ORF">DBA34_10305</name>
    <name evidence="3" type="ORF">DBB29_08685</name>
</gene>
<reference evidence="2" key="1">
    <citation type="submission" date="2018-04" db="EMBL/GenBank/DDBJ databases">
        <authorList>
            <person name="Jy Z."/>
        </authorList>
    </citation>
    <scope>NUCLEOTIDE SEQUENCE</scope>
    <source>
        <strain evidence="3">AS13</strain>
        <strain evidence="2">LA18</strain>
    </source>
</reference>
<dbReference type="Proteomes" id="UP001172788">
    <property type="component" value="Unassembled WGS sequence"/>
</dbReference>
<feature type="region of interest" description="Disordered" evidence="1">
    <location>
        <begin position="190"/>
        <end position="211"/>
    </location>
</feature>
<evidence type="ECO:0000313" key="2">
    <source>
        <dbReference type="EMBL" id="MDN4573649.1"/>
    </source>
</evidence>
<protein>
    <submittedName>
        <fullName evidence="2">Uncharacterized protein</fullName>
    </submittedName>
</protein>